<sequence>MSYTAIISFLLILAFLGVSTVAYGGISLFIIVPIIVATGFLVKEMS</sequence>
<organism evidence="1">
    <name type="scientific">Limosilactobacillus reuteri subsp. suis (strain ATCC 53608 / LMG 31752 / 1063)</name>
    <name type="common">Lactobacillus reuteri</name>
    <dbReference type="NCBI Taxonomy" id="927703"/>
    <lineage>
        <taxon>Bacteria</taxon>
        <taxon>Bacillati</taxon>
        <taxon>Bacillota</taxon>
        <taxon>Bacilli</taxon>
        <taxon>Lactobacillales</taxon>
        <taxon>Lactobacillaceae</taxon>
        <taxon>Limosilactobacillus</taxon>
    </lineage>
</organism>
<accession>A0A0S4NTC4</accession>
<name>F8KGG6_LIMR5</name>
<reference evidence="1" key="2">
    <citation type="submission" date="2011-05" db="EMBL/GenBank/DDBJ databases">
        <authorList>
            <person name="Davey R."/>
        </authorList>
    </citation>
    <scope>NUCLEOTIDE SEQUENCE</scope>
    <source>
        <strain evidence="1">ATCC 53608</strain>
    </source>
</reference>
<dbReference type="AlphaFoldDB" id="F8KGG6"/>
<evidence type="ECO:0000313" key="1">
    <source>
        <dbReference type="EMBL" id="CCC04566.1"/>
    </source>
</evidence>
<dbReference type="EMBL" id="FR854370">
    <property type="protein sequence ID" value="CCC04566.1"/>
    <property type="molecule type" value="Genomic_DNA"/>
</dbReference>
<gene>
    <name evidence="1" type="ORF">LRATCC53608_1813</name>
</gene>
<protein>
    <submittedName>
        <fullName evidence="1">Uncharacterized protein</fullName>
    </submittedName>
</protein>
<proteinExistence type="predicted"/>
<dbReference type="HOGENOM" id="CLU_3185207_0_0_9"/>
<accession>F8KGG6</accession>
<reference evidence="1" key="1">
    <citation type="journal article" date="2011" name="J. Bacteriol.">
        <title>Genome sequence of the vertebrate gut symbiont Lactobacillus reuteri ATCC 53608.</title>
        <authorList>
            <person name="Heavens D."/>
            <person name="Tailford L.E."/>
            <person name="Crossman L."/>
            <person name="Jeffers F."/>
            <person name="Mackenzie D.A."/>
            <person name="Caccamo M."/>
            <person name="Juge N."/>
        </authorList>
    </citation>
    <scope>NUCLEOTIDE SEQUENCE [LARGE SCALE GENOMIC DNA]</scope>
    <source>
        <strain evidence="1">ATCC 53608</strain>
    </source>
</reference>